<evidence type="ECO:0000313" key="3">
    <source>
        <dbReference type="EMBL" id="NJC55920.1"/>
    </source>
</evidence>
<evidence type="ECO:0000256" key="1">
    <source>
        <dbReference type="ARBA" id="ARBA00005721"/>
    </source>
</evidence>
<sequence>MPEDKQSTVVSQQPKSDDSVRSPLVTEMGTTTIAENVVAKLSGIAAREVPGVFSMGNAARRAFDTLADRIPGSQTNVSGGVSVEKGEKQTAIDLTIVVEYGTSIVDVAEAIRRNVIRAVEQGTGLQVVEVNIEVTDVHLPGDDDDDQDFGDTVELN</sequence>
<dbReference type="PANTHER" id="PTHR34297">
    <property type="entry name" value="HYPOTHETICAL CYTOSOLIC PROTEIN-RELATED"/>
    <property type="match status" value="1"/>
</dbReference>
<comment type="caution">
    <text evidence="3">The sequence shown here is derived from an EMBL/GenBank/DDBJ whole genome shotgun (WGS) entry which is preliminary data.</text>
</comment>
<dbReference type="Pfam" id="PF03780">
    <property type="entry name" value="Asp23"/>
    <property type="match status" value="1"/>
</dbReference>
<name>A0A846RXS2_9MICO</name>
<reference evidence="3 4" key="1">
    <citation type="submission" date="2020-03" db="EMBL/GenBank/DDBJ databases">
        <title>Sequencing the genomes of 1000 actinobacteria strains.</title>
        <authorList>
            <person name="Klenk H.-P."/>
        </authorList>
    </citation>
    <scope>NUCLEOTIDE SEQUENCE [LARGE SCALE GENOMIC DNA]</scope>
    <source>
        <strain evidence="3 4">DSM 18964</strain>
    </source>
</reference>
<organism evidence="3 4">
    <name type="scientific">Brevibacterium marinum</name>
    <dbReference type="NCBI Taxonomy" id="418643"/>
    <lineage>
        <taxon>Bacteria</taxon>
        <taxon>Bacillati</taxon>
        <taxon>Actinomycetota</taxon>
        <taxon>Actinomycetes</taxon>
        <taxon>Micrococcales</taxon>
        <taxon>Brevibacteriaceae</taxon>
        <taxon>Brevibacterium</taxon>
    </lineage>
</organism>
<dbReference type="InterPro" id="IPR005531">
    <property type="entry name" value="Asp23"/>
</dbReference>
<dbReference type="EMBL" id="JAATJN010000001">
    <property type="protein sequence ID" value="NJC55920.1"/>
    <property type="molecule type" value="Genomic_DNA"/>
</dbReference>
<accession>A0A846RXS2</accession>
<feature type="region of interest" description="Disordered" evidence="2">
    <location>
        <begin position="1"/>
        <end position="23"/>
    </location>
</feature>
<protein>
    <submittedName>
        <fullName evidence="3">Putative alkaline shock family protein YloU</fullName>
    </submittedName>
</protein>
<comment type="similarity">
    <text evidence="1">Belongs to the asp23 family.</text>
</comment>
<dbReference type="RefSeq" id="WP_167949875.1">
    <property type="nucleotide sequence ID" value="NZ_BAAAPQ010000026.1"/>
</dbReference>
<evidence type="ECO:0000256" key="2">
    <source>
        <dbReference type="SAM" id="MobiDB-lite"/>
    </source>
</evidence>
<keyword evidence="4" id="KW-1185">Reference proteome</keyword>
<proteinExistence type="inferred from homology"/>
<dbReference type="Proteomes" id="UP000576792">
    <property type="component" value="Unassembled WGS sequence"/>
</dbReference>
<evidence type="ECO:0000313" key="4">
    <source>
        <dbReference type="Proteomes" id="UP000576792"/>
    </source>
</evidence>
<gene>
    <name evidence="3" type="ORF">BKA07_000955</name>
</gene>
<dbReference type="AlphaFoldDB" id="A0A846RXS2"/>
<dbReference type="PANTHER" id="PTHR34297:SF3">
    <property type="entry name" value="ALKALINE SHOCK PROTEIN 23"/>
    <property type="match status" value="1"/>
</dbReference>